<dbReference type="AlphaFoldDB" id="A0A5J5DGD8"/>
<keyword evidence="2" id="KW-1185">Reference proteome</keyword>
<gene>
    <name evidence="1" type="ORF">FQN60_017889</name>
</gene>
<comment type="caution">
    <text evidence="1">The sequence shown here is derived from an EMBL/GenBank/DDBJ whole genome shotgun (WGS) entry which is preliminary data.</text>
</comment>
<dbReference type="Proteomes" id="UP000327493">
    <property type="component" value="Chromosome 5"/>
</dbReference>
<proteinExistence type="predicted"/>
<organism evidence="1 2">
    <name type="scientific">Etheostoma spectabile</name>
    <name type="common">orangethroat darter</name>
    <dbReference type="NCBI Taxonomy" id="54343"/>
    <lineage>
        <taxon>Eukaryota</taxon>
        <taxon>Metazoa</taxon>
        <taxon>Chordata</taxon>
        <taxon>Craniata</taxon>
        <taxon>Vertebrata</taxon>
        <taxon>Euteleostomi</taxon>
        <taxon>Actinopterygii</taxon>
        <taxon>Neopterygii</taxon>
        <taxon>Teleostei</taxon>
        <taxon>Neoteleostei</taxon>
        <taxon>Acanthomorphata</taxon>
        <taxon>Eupercaria</taxon>
        <taxon>Perciformes</taxon>
        <taxon>Percoidei</taxon>
        <taxon>Percidae</taxon>
        <taxon>Etheostomatinae</taxon>
        <taxon>Etheostoma</taxon>
    </lineage>
</organism>
<evidence type="ECO:0000313" key="1">
    <source>
        <dbReference type="EMBL" id="KAA8592434.1"/>
    </source>
</evidence>
<name>A0A5J5DGD8_9PERO</name>
<accession>A0A5J5DGD8</accession>
<dbReference type="EMBL" id="VOFY01000005">
    <property type="protein sequence ID" value="KAA8592434.1"/>
    <property type="molecule type" value="Genomic_DNA"/>
</dbReference>
<reference evidence="1 2" key="1">
    <citation type="submission" date="2019-08" db="EMBL/GenBank/DDBJ databases">
        <title>A chromosome-level genome assembly, high-density linkage maps, and genome scans reveal the genomic architecture of hybrid incompatibilities underlying speciation via character displacement in darters (Percidae: Etheostominae).</title>
        <authorList>
            <person name="Moran R.L."/>
            <person name="Catchen J.M."/>
            <person name="Fuller R.C."/>
        </authorList>
    </citation>
    <scope>NUCLEOTIDE SEQUENCE [LARGE SCALE GENOMIC DNA]</scope>
    <source>
        <strain evidence="1">EspeVRDwgs_2016</strain>
        <tissue evidence="1">Muscle</tissue>
    </source>
</reference>
<evidence type="ECO:0000313" key="2">
    <source>
        <dbReference type="Proteomes" id="UP000327493"/>
    </source>
</evidence>
<protein>
    <submittedName>
        <fullName evidence="1">Uncharacterized protein</fullName>
    </submittedName>
</protein>
<sequence length="95" mass="10314">MEEKTPRATPRPGLCGEEAADVTLFDPNRSENVNKTQSNTSSAFGTLNVFQSDLTRVGDFKRTISTGTFATMRVVPPVTLGCCGANYIGVKQKRE</sequence>